<feature type="compositionally biased region" description="Polar residues" evidence="1">
    <location>
        <begin position="220"/>
        <end position="229"/>
    </location>
</feature>
<evidence type="ECO:0000256" key="1">
    <source>
        <dbReference type="SAM" id="MobiDB-lite"/>
    </source>
</evidence>
<feature type="compositionally biased region" description="Polar residues" evidence="1">
    <location>
        <begin position="126"/>
        <end position="135"/>
    </location>
</feature>
<organism evidence="2 3">
    <name type="scientific">Lentinula raphanica</name>
    <dbReference type="NCBI Taxonomy" id="153919"/>
    <lineage>
        <taxon>Eukaryota</taxon>
        <taxon>Fungi</taxon>
        <taxon>Dikarya</taxon>
        <taxon>Basidiomycota</taxon>
        <taxon>Agaricomycotina</taxon>
        <taxon>Agaricomycetes</taxon>
        <taxon>Agaricomycetidae</taxon>
        <taxon>Agaricales</taxon>
        <taxon>Marasmiineae</taxon>
        <taxon>Omphalotaceae</taxon>
        <taxon>Lentinula</taxon>
    </lineage>
</organism>
<feature type="compositionally biased region" description="Low complexity" evidence="1">
    <location>
        <begin position="165"/>
        <end position="177"/>
    </location>
</feature>
<dbReference type="EMBL" id="MU805946">
    <property type="protein sequence ID" value="KAJ3844801.1"/>
    <property type="molecule type" value="Genomic_DNA"/>
</dbReference>
<reference evidence="2" key="1">
    <citation type="submission" date="2022-08" db="EMBL/GenBank/DDBJ databases">
        <authorList>
            <consortium name="DOE Joint Genome Institute"/>
            <person name="Min B."/>
            <person name="Riley R."/>
            <person name="Sierra-Patev S."/>
            <person name="Naranjo-Ortiz M."/>
            <person name="Looney B."/>
            <person name="Konkel Z."/>
            <person name="Slot J.C."/>
            <person name="Sakamoto Y."/>
            <person name="Steenwyk J.L."/>
            <person name="Rokas A."/>
            <person name="Carro J."/>
            <person name="Camarero S."/>
            <person name="Ferreira P."/>
            <person name="Molpeceres G."/>
            <person name="Ruiz-Duenas F.J."/>
            <person name="Serrano A."/>
            <person name="Henrissat B."/>
            <person name="Drula E."/>
            <person name="Hughes K.W."/>
            <person name="Mata J.L."/>
            <person name="Ishikawa N.K."/>
            <person name="Vargas-Isla R."/>
            <person name="Ushijima S."/>
            <person name="Smith C.A."/>
            <person name="Ahrendt S."/>
            <person name="Andreopoulos W."/>
            <person name="He G."/>
            <person name="Labutti K."/>
            <person name="Lipzen A."/>
            <person name="Ng V."/>
            <person name="Sandor L."/>
            <person name="Barry K."/>
            <person name="Martinez A.T."/>
            <person name="Xiao Y."/>
            <person name="Gibbons J.G."/>
            <person name="Terashima K."/>
            <person name="Hibbett D.S."/>
            <person name="Grigoriev I.V."/>
        </authorList>
    </citation>
    <scope>NUCLEOTIDE SEQUENCE</scope>
    <source>
        <strain evidence="2">TFB9207</strain>
    </source>
</reference>
<evidence type="ECO:0000313" key="2">
    <source>
        <dbReference type="EMBL" id="KAJ3844801.1"/>
    </source>
</evidence>
<keyword evidence="3" id="KW-1185">Reference proteome</keyword>
<feature type="compositionally biased region" description="Polar residues" evidence="1">
    <location>
        <begin position="355"/>
        <end position="364"/>
    </location>
</feature>
<gene>
    <name evidence="2" type="ORF">F5878DRAFT_36448</name>
</gene>
<feature type="region of interest" description="Disordered" evidence="1">
    <location>
        <begin position="220"/>
        <end position="246"/>
    </location>
</feature>
<comment type="caution">
    <text evidence="2">The sequence shown here is derived from an EMBL/GenBank/DDBJ whole genome shotgun (WGS) entry which is preliminary data.</text>
</comment>
<proteinExistence type="predicted"/>
<evidence type="ECO:0000313" key="3">
    <source>
        <dbReference type="Proteomes" id="UP001163846"/>
    </source>
</evidence>
<feature type="compositionally biased region" description="Pro residues" evidence="1">
    <location>
        <begin position="101"/>
        <end position="113"/>
    </location>
</feature>
<sequence>MSTQEREQDSQLAPIVSTPQAGYVDGLSEADRIKQAWETKIQPSDQVDPEVSPDPALGATQSVNPGNGGESSRKELTPPPSPKPTLSIRKRSSRARLTEATPPPTCELPPTPLTPESVLLPPSPVDDTSSMNLTGISHAELPDPGHASTPLPIHVNADASPDLEASALAQSTSSTSLHLESPITASATQSTLHTAQAVLQSPNRTRPSVVITGCLDSDESASIATPSLDTSSQLTSESPSSHTAQKYRPDFLVKTWSNEPSVPVIVESPIEGPGLILPINDIPEEESDKIGSSPPSQMDSEHRKGKRQRDFTARGAGPRKSSLGKTGGKIGRSTSLANFRHSVVSTLMRKPTKAHSLTSDSSKLPPSPTIPASLASQSSISARSTRSKGSHKEPSSPVRPPRQALSPTIHSRASIIIETNNIEDEETRRMTEMAFMN</sequence>
<feature type="region of interest" description="Disordered" evidence="1">
    <location>
        <begin position="1"/>
        <end position="179"/>
    </location>
</feature>
<feature type="compositionally biased region" description="Low complexity" evidence="1">
    <location>
        <begin position="230"/>
        <end position="243"/>
    </location>
</feature>
<protein>
    <submittedName>
        <fullName evidence="2">Uncharacterized protein</fullName>
    </submittedName>
</protein>
<name>A0AA38UL59_9AGAR</name>
<feature type="compositionally biased region" description="Low complexity" evidence="1">
    <location>
        <begin position="372"/>
        <end position="384"/>
    </location>
</feature>
<accession>A0AA38UL59</accession>
<dbReference type="Proteomes" id="UP001163846">
    <property type="component" value="Unassembled WGS sequence"/>
</dbReference>
<dbReference type="AlphaFoldDB" id="A0AA38UL59"/>
<feature type="region of interest" description="Disordered" evidence="1">
    <location>
        <begin position="276"/>
        <end position="411"/>
    </location>
</feature>